<dbReference type="InterPro" id="IPR052960">
    <property type="entry name" value="GlcN6P_deaminase-like"/>
</dbReference>
<sequence>MDNITELSSKIKLDQVPTRLYRPESELELASLTRCEKIYTKIVETPSEGAADVAADIARQITRNVREKGRCVIGLGAGRAALDVYDELVKLYFADKVTFANVVAFNMSELGLGNVREDSQSTISRLYERLFRKVDIDPNNIHTFDPSATKENVHKLCKIYETTIDEYGGLDVVICQLTKTGGLAFNDPGSSSSSSCRLVLLSNETRQRIAESYQCEIAPDTAVTLGMSNLLSARKFYAVAWGEESIDAVYNCIEGKISDLYPASFLQMHRDVKLTIDLEAATRLTRINFPWKVTSCNWTPQLVRRAIVWLSQHTGKPVLKLTNKDYNDNGLSELVTVFGSAYDVNIKIFNDLQHTITGWPGGKPNADDSSRPERALPYPKRVLVFSPHPDDAVVSMGGTLRRLVQQGHDVHVVFQTSGDITVADEDLERTLMLNSMLSDHYGYPQERRRVVAQSIIDGIKAKKPGDPDNAEMRFMKGRILTCESIMGCMYMGVRRDHIHELALPFYESNPYGRGKVTDADVLLIKKIIENVKPHQIFFADDLSDPYGTHMRATNALLLAIDELKEADFMQECRMWMYRGQWGTWDIDHIEMAVPMSPEEFTYKVNGVLKHQSQIHDAPFRDPGDGQLSWQKTIDRNKDTADLYASLGLATYEAMEAFVQYHPER</sequence>
<evidence type="ECO:0000259" key="1">
    <source>
        <dbReference type="Pfam" id="PF01182"/>
    </source>
</evidence>
<reference evidence="2 3" key="1">
    <citation type="submission" date="2019-08" db="EMBL/GenBank/DDBJ databases">
        <title>In-depth cultivation of the pig gut microbiome towards novel bacterial diversity and tailored functional studies.</title>
        <authorList>
            <person name="Wylensek D."/>
            <person name="Hitch T.C.A."/>
            <person name="Clavel T."/>
        </authorList>
    </citation>
    <scope>NUCLEOTIDE SEQUENCE [LARGE SCALE GENOMIC DNA]</scope>
    <source>
        <strain evidence="2 3">Oil-RF-744-WCA-WT-10</strain>
    </source>
</reference>
<dbReference type="InterPro" id="IPR006148">
    <property type="entry name" value="Glc/Gal-6P_isomerase"/>
</dbReference>
<dbReference type="Pfam" id="PF01182">
    <property type="entry name" value="Glucosamine_iso"/>
    <property type="match status" value="1"/>
</dbReference>
<evidence type="ECO:0000313" key="3">
    <source>
        <dbReference type="Proteomes" id="UP000483362"/>
    </source>
</evidence>
<feature type="domain" description="Glucosamine/galactosamine-6-phosphate isomerase" evidence="1">
    <location>
        <begin position="45"/>
        <end position="269"/>
    </location>
</feature>
<gene>
    <name evidence="2" type="ORF">FYJ29_02400</name>
</gene>
<dbReference type="SUPFAM" id="SSF100950">
    <property type="entry name" value="NagB/RpiA/CoA transferase-like"/>
    <property type="match status" value="1"/>
</dbReference>
<dbReference type="AlphaFoldDB" id="A0A6L5XAE8"/>
<dbReference type="GO" id="GO:0005975">
    <property type="term" value="P:carbohydrate metabolic process"/>
    <property type="evidence" value="ECO:0007669"/>
    <property type="project" value="InterPro"/>
</dbReference>
<dbReference type="Proteomes" id="UP000483362">
    <property type="component" value="Unassembled WGS sequence"/>
</dbReference>
<dbReference type="RefSeq" id="WP_154327349.1">
    <property type="nucleotide sequence ID" value="NZ_CP045696.1"/>
</dbReference>
<dbReference type="PANTHER" id="PTHR42892:SF1">
    <property type="entry name" value="GLUCOSAMINE-6-PHOSPHATE ISOMERASE"/>
    <property type="match status" value="1"/>
</dbReference>
<keyword evidence="3" id="KW-1185">Reference proteome</keyword>
<dbReference type="EMBL" id="VULT01000003">
    <property type="protein sequence ID" value="MSS16627.1"/>
    <property type="molecule type" value="Genomic_DNA"/>
</dbReference>
<accession>A0A6L5XAE8</accession>
<dbReference type="InterPro" id="IPR003737">
    <property type="entry name" value="GlcNAc_PI_deacetylase-related"/>
</dbReference>
<name>A0A6L5XAE8_9BACT</name>
<dbReference type="PANTHER" id="PTHR42892">
    <property type="entry name" value="GLUCOSAMINE-6-PHOSPHATE DEAMINASE-LIKE PROTEIN BT_0258-RELATED"/>
    <property type="match status" value="1"/>
</dbReference>
<organism evidence="2 3">
    <name type="scientific">Sodaliphilus pleomorphus</name>
    <dbReference type="NCBI Taxonomy" id="2606626"/>
    <lineage>
        <taxon>Bacteria</taxon>
        <taxon>Pseudomonadati</taxon>
        <taxon>Bacteroidota</taxon>
        <taxon>Bacteroidia</taxon>
        <taxon>Bacteroidales</taxon>
        <taxon>Muribaculaceae</taxon>
        <taxon>Sodaliphilus</taxon>
    </lineage>
</organism>
<protein>
    <submittedName>
        <fullName evidence="2">Glucosamine-6-phosphate deaminase</fullName>
    </submittedName>
</protein>
<dbReference type="Gene3D" id="3.40.50.1360">
    <property type="match status" value="1"/>
</dbReference>
<dbReference type="Gene3D" id="3.40.50.10320">
    <property type="entry name" value="LmbE-like"/>
    <property type="match status" value="1"/>
</dbReference>
<dbReference type="NCBIfam" id="NF002557">
    <property type="entry name" value="PRK02122.1"/>
    <property type="match status" value="1"/>
</dbReference>
<dbReference type="InterPro" id="IPR024078">
    <property type="entry name" value="LmbE-like_dom_sf"/>
</dbReference>
<proteinExistence type="predicted"/>
<evidence type="ECO:0000313" key="2">
    <source>
        <dbReference type="EMBL" id="MSS16627.1"/>
    </source>
</evidence>
<comment type="caution">
    <text evidence="2">The sequence shown here is derived from an EMBL/GenBank/DDBJ whole genome shotgun (WGS) entry which is preliminary data.</text>
</comment>
<dbReference type="SUPFAM" id="SSF102588">
    <property type="entry name" value="LmbE-like"/>
    <property type="match status" value="1"/>
</dbReference>
<dbReference type="InterPro" id="IPR037171">
    <property type="entry name" value="NagB/RpiA_transferase-like"/>
</dbReference>
<dbReference type="Pfam" id="PF02585">
    <property type="entry name" value="PIG-L"/>
    <property type="match status" value="1"/>
</dbReference>